<dbReference type="PROSITE" id="PS01264">
    <property type="entry name" value="TBOX_2"/>
    <property type="match status" value="1"/>
</dbReference>
<evidence type="ECO:0000256" key="4">
    <source>
        <dbReference type="ARBA" id="ARBA00023163"/>
    </source>
</evidence>
<feature type="compositionally biased region" description="Basic residues" evidence="7">
    <location>
        <begin position="41"/>
        <end position="64"/>
    </location>
</feature>
<dbReference type="PROSITE" id="PS01283">
    <property type="entry name" value="TBOX_1"/>
    <property type="match status" value="1"/>
</dbReference>
<dbReference type="OrthoDB" id="7442607at2759"/>
<dbReference type="InterPro" id="IPR046360">
    <property type="entry name" value="T-box_DNA-bd"/>
</dbReference>
<accession>A0A0N4UKF2</accession>
<gene>
    <name evidence="9" type="ORF">DME_LOCUS2266</name>
</gene>
<keyword evidence="2" id="KW-0805">Transcription regulation</keyword>
<evidence type="ECO:0000256" key="5">
    <source>
        <dbReference type="ARBA" id="ARBA00023242"/>
    </source>
</evidence>
<dbReference type="InterPro" id="IPR008967">
    <property type="entry name" value="p53-like_TF_DNA-bd_sf"/>
</dbReference>
<dbReference type="PANTHER" id="PTHR11267">
    <property type="entry name" value="T-BOX PROTEIN-RELATED"/>
    <property type="match status" value="1"/>
</dbReference>
<dbReference type="GO" id="GO:0005634">
    <property type="term" value="C:nucleus"/>
    <property type="evidence" value="ECO:0007669"/>
    <property type="project" value="UniProtKB-SubCell"/>
</dbReference>
<keyword evidence="4" id="KW-0804">Transcription</keyword>
<evidence type="ECO:0000256" key="2">
    <source>
        <dbReference type="ARBA" id="ARBA00023015"/>
    </source>
</evidence>
<dbReference type="EMBL" id="UYYG01000052">
    <property type="protein sequence ID" value="VDN52293.1"/>
    <property type="molecule type" value="Genomic_DNA"/>
</dbReference>
<organism evidence="10 12">
    <name type="scientific">Dracunculus medinensis</name>
    <name type="common">Guinea worm</name>
    <dbReference type="NCBI Taxonomy" id="318479"/>
    <lineage>
        <taxon>Eukaryota</taxon>
        <taxon>Metazoa</taxon>
        <taxon>Ecdysozoa</taxon>
        <taxon>Nematoda</taxon>
        <taxon>Chromadorea</taxon>
        <taxon>Rhabditida</taxon>
        <taxon>Spirurina</taxon>
        <taxon>Dracunculoidea</taxon>
        <taxon>Dracunculidae</taxon>
        <taxon>Dracunculus</taxon>
    </lineage>
</organism>
<dbReference type="Gene3D" id="2.60.40.820">
    <property type="entry name" value="Transcription factor, T-box"/>
    <property type="match status" value="1"/>
</dbReference>
<keyword evidence="5 6" id="KW-0539">Nucleus</keyword>
<comment type="caution">
    <text evidence="6">Lacks conserved residue(s) required for the propagation of feature annotation.</text>
</comment>
<evidence type="ECO:0000313" key="12">
    <source>
        <dbReference type="WBParaSite" id="DME_0000819001-mRNA-1"/>
    </source>
</evidence>
<dbReference type="STRING" id="318479.A0A0N4UKF2"/>
<dbReference type="SMART" id="SM00425">
    <property type="entry name" value="TBOX"/>
    <property type="match status" value="1"/>
</dbReference>
<evidence type="ECO:0000256" key="3">
    <source>
        <dbReference type="ARBA" id="ARBA00023125"/>
    </source>
</evidence>
<dbReference type="SUPFAM" id="SSF49417">
    <property type="entry name" value="p53-like transcription factors"/>
    <property type="match status" value="1"/>
</dbReference>
<feature type="region of interest" description="Disordered" evidence="7">
    <location>
        <begin position="26"/>
        <end position="88"/>
    </location>
</feature>
<evidence type="ECO:0000259" key="8">
    <source>
        <dbReference type="PROSITE" id="PS50252"/>
    </source>
</evidence>
<name>A0A0N4UKF2_DRAME</name>
<evidence type="ECO:0000313" key="11">
    <source>
        <dbReference type="Proteomes" id="UP000274756"/>
    </source>
</evidence>
<dbReference type="GO" id="GO:0001708">
    <property type="term" value="P:cell fate specification"/>
    <property type="evidence" value="ECO:0007669"/>
    <property type="project" value="TreeGrafter"/>
</dbReference>
<sequence>MSFNPFLGLPELAIFPTYLSTPNAALATSSPATSTSNSSTSHHHHHHHHHHHQQQQQHQHHHHAIAAAAAAAAVAVASQPPQPTPQTAAVAAAVAPSFSSLPGPTGFFPRLPNDLTDITRRITNHNAANNINDDGIIDDPKVELDDKNLWDQFSQCGTEMVITKSGRRIFPAFKVKLSGLDKKSKYILLMDIVPSDECRYKFHNSRWMIAGKSDPEMPKRMYVHPDSPATGEHWMNKGANFHKLKLTNNISDKHGFVSFFRSINTIYNIINCSNHLLIIIANFKNYLKRKNLKKEFADK</sequence>
<dbReference type="InterPro" id="IPR018186">
    <property type="entry name" value="TF_T-box_CS"/>
</dbReference>
<dbReference type="GO" id="GO:0045893">
    <property type="term" value="P:positive regulation of DNA-templated transcription"/>
    <property type="evidence" value="ECO:0007669"/>
    <property type="project" value="InterPro"/>
</dbReference>
<protein>
    <submittedName>
        <fullName evidence="12">T-box domain-containing protein</fullName>
    </submittedName>
</protein>
<evidence type="ECO:0000313" key="9">
    <source>
        <dbReference type="EMBL" id="VDN52293.1"/>
    </source>
</evidence>
<reference evidence="9 11" key="2">
    <citation type="submission" date="2018-11" db="EMBL/GenBank/DDBJ databases">
        <authorList>
            <consortium name="Pathogen Informatics"/>
        </authorList>
    </citation>
    <scope>NUCLEOTIDE SEQUENCE [LARGE SCALE GENOMIC DNA]</scope>
</reference>
<dbReference type="Pfam" id="PF00907">
    <property type="entry name" value="T-box"/>
    <property type="match status" value="1"/>
</dbReference>
<evidence type="ECO:0000256" key="1">
    <source>
        <dbReference type="ARBA" id="ARBA00004123"/>
    </source>
</evidence>
<dbReference type="Proteomes" id="UP000038040">
    <property type="component" value="Unplaced"/>
</dbReference>
<feature type="compositionally biased region" description="Low complexity" evidence="7">
    <location>
        <begin position="65"/>
        <end position="88"/>
    </location>
</feature>
<evidence type="ECO:0000256" key="6">
    <source>
        <dbReference type="PROSITE-ProRule" id="PRU00201"/>
    </source>
</evidence>
<dbReference type="GO" id="GO:0000785">
    <property type="term" value="C:chromatin"/>
    <property type="evidence" value="ECO:0007669"/>
    <property type="project" value="TreeGrafter"/>
</dbReference>
<dbReference type="Proteomes" id="UP000274756">
    <property type="component" value="Unassembled WGS sequence"/>
</dbReference>
<dbReference type="PANTHER" id="PTHR11267:SF181">
    <property type="entry name" value="OPTOMOTOR-BLIND PROTEIN"/>
    <property type="match status" value="1"/>
</dbReference>
<evidence type="ECO:0000256" key="7">
    <source>
        <dbReference type="SAM" id="MobiDB-lite"/>
    </source>
</evidence>
<dbReference type="InterPro" id="IPR001699">
    <property type="entry name" value="TF_T-box"/>
</dbReference>
<dbReference type="PROSITE" id="PS50252">
    <property type="entry name" value="TBOX_3"/>
    <property type="match status" value="1"/>
</dbReference>
<comment type="subcellular location">
    <subcellularLocation>
        <location evidence="1 6">Nucleus</location>
    </subcellularLocation>
</comment>
<dbReference type="AlphaFoldDB" id="A0A0N4UKF2"/>
<feature type="compositionally biased region" description="Low complexity" evidence="7">
    <location>
        <begin position="26"/>
        <end position="40"/>
    </location>
</feature>
<dbReference type="PRINTS" id="PR00937">
    <property type="entry name" value="TBOX"/>
</dbReference>
<feature type="domain" description="T-box" evidence="8">
    <location>
        <begin position="144"/>
        <end position="294"/>
    </location>
</feature>
<dbReference type="WBParaSite" id="DME_0000819001-mRNA-1">
    <property type="protein sequence ID" value="DME_0000819001-mRNA-1"/>
    <property type="gene ID" value="DME_0000819001"/>
</dbReference>
<keyword evidence="3 6" id="KW-0238">DNA-binding</keyword>
<keyword evidence="11" id="KW-1185">Reference proteome</keyword>
<reference evidence="12" key="1">
    <citation type="submission" date="2017-02" db="UniProtKB">
        <authorList>
            <consortium name="WormBaseParasite"/>
        </authorList>
    </citation>
    <scope>IDENTIFICATION</scope>
</reference>
<proteinExistence type="predicted"/>
<dbReference type="GO" id="GO:0000978">
    <property type="term" value="F:RNA polymerase II cis-regulatory region sequence-specific DNA binding"/>
    <property type="evidence" value="ECO:0007669"/>
    <property type="project" value="InterPro"/>
</dbReference>
<dbReference type="GO" id="GO:0000981">
    <property type="term" value="F:DNA-binding transcription factor activity, RNA polymerase II-specific"/>
    <property type="evidence" value="ECO:0007669"/>
    <property type="project" value="TreeGrafter"/>
</dbReference>
<dbReference type="InterPro" id="IPR036960">
    <property type="entry name" value="T-box_sf"/>
</dbReference>
<evidence type="ECO:0000313" key="10">
    <source>
        <dbReference type="Proteomes" id="UP000038040"/>
    </source>
</evidence>